<proteinExistence type="predicted"/>
<evidence type="ECO:0000313" key="2">
    <source>
        <dbReference type="Proteomes" id="UP000799118"/>
    </source>
</evidence>
<reference evidence="1" key="1">
    <citation type="journal article" date="2019" name="Environ. Microbiol.">
        <title>Fungal ecological strategies reflected in gene transcription - a case study of two litter decomposers.</title>
        <authorList>
            <person name="Barbi F."/>
            <person name="Kohler A."/>
            <person name="Barry K."/>
            <person name="Baskaran P."/>
            <person name="Daum C."/>
            <person name="Fauchery L."/>
            <person name="Ihrmark K."/>
            <person name="Kuo A."/>
            <person name="LaButti K."/>
            <person name="Lipzen A."/>
            <person name="Morin E."/>
            <person name="Grigoriev I.V."/>
            <person name="Henrissat B."/>
            <person name="Lindahl B."/>
            <person name="Martin F."/>
        </authorList>
    </citation>
    <scope>NUCLEOTIDE SEQUENCE</scope>
    <source>
        <strain evidence="1">JB14</strain>
    </source>
</reference>
<accession>A0A6A4GCP3</accession>
<dbReference type="OrthoDB" id="10543578at2759"/>
<keyword evidence="2" id="KW-1185">Reference proteome</keyword>
<name>A0A6A4GCP3_9AGAR</name>
<dbReference type="Proteomes" id="UP000799118">
    <property type="component" value="Unassembled WGS sequence"/>
</dbReference>
<organism evidence="1 2">
    <name type="scientific">Gymnopus androsaceus JB14</name>
    <dbReference type="NCBI Taxonomy" id="1447944"/>
    <lineage>
        <taxon>Eukaryota</taxon>
        <taxon>Fungi</taxon>
        <taxon>Dikarya</taxon>
        <taxon>Basidiomycota</taxon>
        <taxon>Agaricomycotina</taxon>
        <taxon>Agaricomycetes</taxon>
        <taxon>Agaricomycetidae</taxon>
        <taxon>Agaricales</taxon>
        <taxon>Marasmiineae</taxon>
        <taxon>Omphalotaceae</taxon>
        <taxon>Gymnopus</taxon>
    </lineage>
</organism>
<evidence type="ECO:0000313" key="1">
    <source>
        <dbReference type="EMBL" id="KAE9383274.1"/>
    </source>
</evidence>
<dbReference type="EMBL" id="ML770594">
    <property type="protein sequence ID" value="KAE9383274.1"/>
    <property type="molecule type" value="Genomic_DNA"/>
</dbReference>
<protein>
    <submittedName>
        <fullName evidence="1">Uncharacterized protein</fullName>
    </submittedName>
</protein>
<sequence length="114" mass="12564">MGHLNGNGWVRLLEELDAQAQESEREVKEAEYFAPLFNALNSILGEDSTVFFSNNPAKSLWSEGDSSSYIADVNVLPRKSTSVSPKEQEDDEFECDAVVTGELKNGSAQTMLTM</sequence>
<gene>
    <name evidence="1" type="ORF">BT96DRAFT_1009435</name>
</gene>
<dbReference type="AlphaFoldDB" id="A0A6A4GCP3"/>